<evidence type="ECO:0000313" key="2">
    <source>
        <dbReference type="EMBL" id="PRP93072.1"/>
    </source>
</evidence>
<dbReference type="PROSITE" id="PS51257">
    <property type="entry name" value="PROKAR_LIPOPROTEIN"/>
    <property type="match status" value="1"/>
</dbReference>
<comment type="caution">
    <text evidence="2">The sequence shown here is derived from an EMBL/GenBank/DDBJ whole genome shotgun (WGS) entry which is preliminary data.</text>
</comment>
<dbReference type="EMBL" id="PVNK01000198">
    <property type="protein sequence ID" value="PRP93072.1"/>
    <property type="molecule type" value="Genomic_DNA"/>
</dbReference>
<evidence type="ECO:0000313" key="3">
    <source>
        <dbReference type="Proteomes" id="UP000237968"/>
    </source>
</evidence>
<name>A0A2S9XJP7_9BACT</name>
<feature type="signal peptide" evidence="1">
    <location>
        <begin position="1"/>
        <end position="24"/>
    </location>
</feature>
<evidence type="ECO:0000256" key="1">
    <source>
        <dbReference type="SAM" id="SignalP"/>
    </source>
</evidence>
<accession>A0A2S9XJP7</accession>
<feature type="chain" id="PRO_5015734741" description="Lipoprotein" evidence="1">
    <location>
        <begin position="25"/>
        <end position="441"/>
    </location>
</feature>
<reference evidence="2 3" key="1">
    <citation type="submission" date="2018-03" db="EMBL/GenBank/DDBJ databases">
        <title>Draft Genome Sequences of the Obligatory Marine Myxobacteria Enhygromyxa salina SWB005.</title>
        <authorList>
            <person name="Poehlein A."/>
            <person name="Moghaddam J.A."/>
            <person name="Harms H."/>
            <person name="Alanjari M."/>
            <person name="Koenig G.M."/>
            <person name="Daniel R."/>
            <person name="Schaeberle T.F."/>
        </authorList>
    </citation>
    <scope>NUCLEOTIDE SEQUENCE [LARGE SCALE GENOMIC DNA]</scope>
    <source>
        <strain evidence="2 3">SWB005</strain>
    </source>
</reference>
<dbReference type="Proteomes" id="UP000237968">
    <property type="component" value="Unassembled WGS sequence"/>
</dbReference>
<sequence length="441" mass="47523">MSRYHRPIKAHPILILAVLLGACADEQELDPICEWVVDKNECGGVNAGETGAGEEDEQGEEGYPCTLAADGQTRTVYQCEGSFSASISFTTLLGDCAQTLGDPEKCDETHDFGPHDEPYEMPAVMACCDPEEPPNLDLLVKYCASDMVEQVCRSIPMRIQNMIDSGDFFVGENQAQKLQNWLAGHQQDCFNALYKLTDVPGKLTPVSWTINNGKNGDWPGLNGFVITLGSAQVDSASLPESEDDYLSCHDNDFNNTEFFEEAVPISPGINSVTHLVESSPASVMGPELHGGQVFGVGSFASQATDCAAPWCSQLEITEGEPYGGWTLEELELYGDGPASLTNGIAVLPVERVAIRLYQVGLGAIQSDRSGAPVYAIQAGEAHFVLSGVGAGAIYDLRWGTNASAITARKDGSGWVIDSFVIEHFDAKGERWTVTVPHTSWL</sequence>
<proteinExistence type="predicted"/>
<dbReference type="AlphaFoldDB" id="A0A2S9XJP7"/>
<keyword evidence="1" id="KW-0732">Signal</keyword>
<evidence type="ECO:0008006" key="4">
    <source>
        <dbReference type="Google" id="ProtNLM"/>
    </source>
</evidence>
<organism evidence="2 3">
    <name type="scientific">Enhygromyxa salina</name>
    <dbReference type="NCBI Taxonomy" id="215803"/>
    <lineage>
        <taxon>Bacteria</taxon>
        <taxon>Pseudomonadati</taxon>
        <taxon>Myxococcota</taxon>
        <taxon>Polyangia</taxon>
        <taxon>Nannocystales</taxon>
        <taxon>Nannocystaceae</taxon>
        <taxon>Enhygromyxa</taxon>
    </lineage>
</organism>
<protein>
    <recommendedName>
        <fullName evidence="4">Lipoprotein</fullName>
    </recommendedName>
</protein>
<gene>
    <name evidence="2" type="ORF">ENSA5_45640</name>
</gene>
<keyword evidence="3" id="KW-1185">Reference proteome</keyword>